<feature type="transmembrane region" description="Helical" evidence="1">
    <location>
        <begin position="7"/>
        <end position="28"/>
    </location>
</feature>
<evidence type="ECO:0000313" key="3">
    <source>
        <dbReference type="Proteomes" id="UP000316733"/>
    </source>
</evidence>
<organism evidence="2 3">
    <name type="scientific">Pseudomonas phage vB_PaeM_PA5oct</name>
    <dbReference type="NCBI Taxonomy" id="2163605"/>
    <lineage>
        <taxon>Viruses</taxon>
        <taxon>Duplodnaviria</taxon>
        <taxon>Heunggongvirae</taxon>
        <taxon>Uroviricota</taxon>
        <taxon>Caudoviricetes</taxon>
        <taxon>Arenbergviridae</taxon>
        <taxon>Wroclawvirus</taxon>
        <taxon>Wroclawvirus PA5oct</taxon>
    </lineage>
</organism>
<evidence type="ECO:0000256" key="1">
    <source>
        <dbReference type="SAM" id="Phobius"/>
    </source>
</evidence>
<keyword evidence="1" id="KW-0472">Membrane</keyword>
<reference evidence="3" key="1">
    <citation type="journal article" date="2020" name="bioRxiv">
        <title>Integrative omics analysis of Pseudomonas aeruginosa virus PA5oct highlights the molecular complexity of jumbo phages.</title>
        <authorList>
            <person name="Lood C."/>
            <person name="Danis-Wlodarczyk K."/>
            <person name="Blasdel B.G."/>
            <person name="Jang H.B."/>
            <person name="Vandenheuvel D."/>
            <person name="Briers Y."/>
            <person name="Noben J.-P."/>
            <person name="van Noort V."/>
            <person name="Drulis-Kawa Z."/>
            <person name="Lavigne R."/>
        </authorList>
    </citation>
    <scope>NUCLEOTIDE SEQUENCE [LARGE SCALE GENOMIC DNA]</scope>
</reference>
<accession>A0A4Y5JU49</accession>
<name>A0A4Y5JU49_9CAUD</name>
<gene>
    <name evidence="2" type="ORF">EST35_0337</name>
</gene>
<feature type="transmembrane region" description="Helical" evidence="1">
    <location>
        <begin position="34"/>
        <end position="61"/>
    </location>
</feature>
<keyword evidence="3" id="KW-1185">Reference proteome</keyword>
<dbReference type="EMBL" id="MK797984">
    <property type="protein sequence ID" value="QCG76218.1"/>
    <property type="molecule type" value="Genomic_DNA"/>
</dbReference>
<dbReference type="Proteomes" id="UP000316733">
    <property type="component" value="Segment"/>
</dbReference>
<evidence type="ECO:0000313" key="2">
    <source>
        <dbReference type="EMBL" id="QCG76218.1"/>
    </source>
</evidence>
<proteinExistence type="predicted"/>
<keyword evidence="1" id="KW-1133">Transmembrane helix</keyword>
<sequence>MRLPFSNICLILVPLFAVLITICIILEYQEHVVLALVIIPLIVCVLSVSICGIAILFYLMILCEISENKYFTSFEIEAIKRKGKPTLYFIKKIWLSEIFYFNIKQNRFSIRRHIHSSYDSLEKALKEIEHIYKQYTETEYNKVVFKKGKKLI</sequence>
<keyword evidence="1" id="KW-0812">Transmembrane</keyword>
<protein>
    <submittedName>
        <fullName evidence="2">Uncharacterized protein</fullName>
    </submittedName>
</protein>